<comment type="similarity">
    <text evidence="1">Belongs to the UDP-glycosyltransferase family.</text>
</comment>
<evidence type="ECO:0000313" key="5">
    <source>
        <dbReference type="Proteomes" id="UP000695022"/>
    </source>
</evidence>
<proteinExistence type="inferred from homology"/>
<evidence type="ECO:0000256" key="4">
    <source>
        <dbReference type="SAM" id="SignalP"/>
    </source>
</evidence>
<evidence type="ECO:0000256" key="3">
    <source>
        <dbReference type="ARBA" id="ARBA00022679"/>
    </source>
</evidence>
<evidence type="ECO:0000256" key="2">
    <source>
        <dbReference type="ARBA" id="ARBA00022676"/>
    </source>
</evidence>
<reference evidence="6" key="1">
    <citation type="submission" date="2025-08" db="UniProtKB">
        <authorList>
            <consortium name="RefSeq"/>
        </authorList>
    </citation>
    <scope>IDENTIFICATION</scope>
</reference>
<dbReference type="Gene3D" id="3.40.50.2000">
    <property type="entry name" value="Glycogen Phosphorylase B"/>
    <property type="match status" value="1"/>
</dbReference>
<accession>A0ABM1EIE0</accession>
<dbReference type="PANTHER" id="PTHR48043:SF145">
    <property type="entry name" value="FI06409P-RELATED"/>
    <property type="match status" value="1"/>
</dbReference>
<dbReference type="GeneID" id="106812574"/>
<name>A0ABM1EIE0_PRICU</name>
<evidence type="ECO:0000256" key="1">
    <source>
        <dbReference type="ARBA" id="ARBA00009995"/>
    </source>
</evidence>
<dbReference type="InterPro" id="IPR002213">
    <property type="entry name" value="UDP_glucos_trans"/>
</dbReference>
<dbReference type="RefSeq" id="XP_014671961.1">
    <property type="nucleotide sequence ID" value="XM_014816475.1"/>
</dbReference>
<keyword evidence="2" id="KW-0328">Glycosyltransferase</keyword>
<protein>
    <submittedName>
        <fullName evidence="6">UDP-glucuronosyltransferase 3A1-like</fullName>
    </submittedName>
</protein>
<dbReference type="InterPro" id="IPR050271">
    <property type="entry name" value="UDP-glycosyltransferase"/>
</dbReference>
<feature type="chain" id="PRO_5045546523" evidence="4">
    <location>
        <begin position="20"/>
        <end position="260"/>
    </location>
</feature>
<dbReference type="Proteomes" id="UP000695022">
    <property type="component" value="Unplaced"/>
</dbReference>
<keyword evidence="5" id="KW-1185">Reference proteome</keyword>
<dbReference type="Pfam" id="PF00201">
    <property type="entry name" value="UDPGT"/>
    <property type="match status" value="1"/>
</dbReference>
<dbReference type="SUPFAM" id="SSF53756">
    <property type="entry name" value="UDP-Glycosyltransferase/glycogen phosphorylase"/>
    <property type="match status" value="1"/>
</dbReference>
<gene>
    <name evidence="6" type="primary">LOC106812574</name>
</gene>
<organism evidence="5 6">
    <name type="scientific">Priapulus caudatus</name>
    <name type="common">Priapulid worm</name>
    <dbReference type="NCBI Taxonomy" id="37621"/>
    <lineage>
        <taxon>Eukaryota</taxon>
        <taxon>Metazoa</taxon>
        <taxon>Ecdysozoa</taxon>
        <taxon>Scalidophora</taxon>
        <taxon>Priapulida</taxon>
        <taxon>Priapulimorpha</taxon>
        <taxon>Priapulimorphida</taxon>
        <taxon>Priapulidae</taxon>
        <taxon>Priapulus</taxon>
    </lineage>
</organism>
<keyword evidence="4" id="KW-0732">Signal</keyword>
<sequence>MKSLLLLFGVAVAVAVASAGKVLVKPVGPGERGNSHRLYMDAIADILADDGHAVSMLVAAQHADASVSKYKFITYGADGAAPNTAESQFSVPQTSGGNCELLLSNRTLLDALAADDFDVVVVDGLSFCDLLLVRAVQSPFVVVGTAGFSMVVGNDSPNMLSFVSAGAFTANTDRMSFAQRLNNVVEYLLENLMLAVVEGGFMKIGRDLDVVQRGDTIASIRRRASLVFIASNFALDYPRPLLPNVQLIGGLLARPAGDLQ</sequence>
<keyword evidence="3" id="KW-0808">Transferase</keyword>
<feature type="non-terminal residue" evidence="6">
    <location>
        <position position="260"/>
    </location>
</feature>
<evidence type="ECO:0000313" key="6">
    <source>
        <dbReference type="RefSeq" id="XP_014671961.1"/>
    </source>
</evidence>
<feature type="signal peptide" evidence="4">
    <location>
        <begin position="1"/>
        <end position="19"/>
    </location>
</feature>
<dbReference type="PANTHER" id="PTHR48043">
    <property type="entry name" value="EG:EG0003.4 PROTEIN-RELATED"/>
    <property type="match status" value="1"/>
</dbReference>